<evidence type="ECO:0000256" key="1">
    <source>
        <dbReference type="ARBA" id="ARBA00007362"/>
    </source>
</evidence>
<organism evidence="4 5">
    <name type="scientific">Nocardia abscessus</name>
    <dbReference type="NCBI Taxonomy" id="120957"/>
    <lineage>
        <taxon>Bacteria</taxon>
        <taxon>Bacillati</taxon>
        <taxon>Actinomycetota</taxon>
        <taxon>Actinomycetes</taxon>
        <taxon>Mycobacteriales</taxon>
        <taxon>Nocardiaceae</taxon>
        <taxon>Nocardia</taxon>
    </lineage>
</organism>
<keyword evidence="2" id="KW-0472">Membrane</keyword>
<sequence>MVVCPEVFGEERRRYGVVAIDFERRVRAARAVSVWRSVATQGLGGVPPTALMLAGIVSVQVGAAVAKQLFSTTGAAGAVMLRLVFAGMVLLVIWRSSLRVARGALPVVLGYGAVLALMNLSFYEAIDRIPLGMAVTIEFLGPLTVALAGSRRWIDPLWAVLAGAGVLLLTRADGDVDWAGVLFALAAAACWAGYILLSAALGEQTSGGGGLALAMAFGGLIMLPVGIVDAGAALWQPAVLATGFAVAMLSSVLPYSVELEALRRIPPRVFGVLMSLEPAVAAIAGLAVLGQVMNLGQWAGVACVVAASAGATRTEAKD</sequence>
<evidence type="ECO:0000313" key="5">
    <source>
        <dbReference type="Proteomes" id="UP000807309"/>
    </source>
</evidence>
<reference evidence="4 5" key="1">
    <citation type="submission" date="2020-10" db="EMBL/GenBank/DDBJ databases">
        <title>Identification of Nocardia species via Next-generation sequencing and recognition of intraspecies genetic diversity.</title>
        <authorList>
            <person name="Li P."/>
            <person name="Li P."/>
            <person name="Lu B."/>
        </authorList>
    </citation>
    <scope>NUCLEOTIDE SEQUENCE [LARGE SCALE GENOMIC DNA]</scope>
    <source>
        <strain evidence="4 5">N-11</strain>
    </source>
</reference>
<dbReference type="Proteomes" id="UP000807309">
    <property type="component" value="Unassembled WGS sequence"/>
</dbReference>
<feature type="transmembrane region" description="Helical" evidence="2">
    <location>
        <begin position="178"/>
        <end position="197"/>
    </location>
</feature>
<comment type="caution">
    <text evidence="4">The sequence shown here is derived from an EMBL/GenBank/DDBJ whole genome shotgun (WGS) entry which is preliminary data.</text>
</comment>
<evidence type="ECO:0000313" key="4">
    <source>
        <dbReference type="EMBL" id="MBF6227811.1"/>
    </source>
</evidence>
<feature type="transmembrane region" description="Helical" evidence="2">
    <location>
        <begin position="103"/>
        <end position="123"/>
    </location>
</feature>
<dbReference type="EMBL" id="JADLRE010000017">
    <property type="protein sequence ID" value="MBF6227811.1"/>
    <property type="molecule type" value="Genomic_DNA"/>
</dbReference>
<feature type="transmembrane region" description="Helical" evidence="2">
    <location>
        <begin position="209"/>
        <end position="228"/>
    </location>
</feature>
<comment type="similarity">
    <text evidence="1">Belongs to the EamA transporter family.</text>
</comment>
<feature type="transmembrane region" description="Helical" evidence="2">
    <location>
        <begin position="75"/>
        <end position="94"/>
    </location>
</feature>
<dbReference type="InterPro" id="IPR037185">
    <property type="entry name" value="EmrE-like"/>
</dbReference>
<dbReference type="PANTHER" id="PTHR22911">
    <property type="entry name" value="ACYL-MALONYL CONDENSING ENZYME-RELATED"/>
    <property type="match status" value="1"/>
</dbReference>
<protein>
    <submittedName>
        <fullName evidence="4">EamA family transporter</fullName>
    </submittedName>
</protein>
<dbReference type="PANTHER" id="PTHR22911:SF37">
    <property type="entry name" value="THREONINE_HOMOSERINE EXPORTER RHTA"/>
    <property type="match status" value="1"/>
</dbReference>
<keyword evidence="2" id="KW-1133">Transmembrane helix</keyword>
<feature type="transmembrane region" description="Helical" evidence="2">
    <location>
        <begin position="156"/>
        <end position="172"/>
    </location>
</feature>
<keyword evidence="2" id="KW-0812">Transmembrane</keyword>
<feature type="transmembrane region" description="Helical" evidence="2">
    <location>
        <begin position="129"/>
        <end position="149"/>
    </location>
</feature>
<evidence type="ECO:0000256" key="2">
    <source>
        <dbReference type="SAM" id="Phobius"/>
    </source>
</evidence>
<feature type="transmembrane region" description="Helical" evidence="2">
    <location>
        <begin position="269"/>
        <end position="289"/>
    </location>
</feature>
<name>A0ABS0CC59_9NOCA</name>
<dbReference type="InterPro" id="IPR000620">
    <property type="entry name" value="EamA_dom"/>
</dbReference>
<feature type="domain" description="EamA" evidence="3">
    <location>
        <begin position="179"/>
        <end position="309"/>
    </location>
</feature>
<evidence type="ECO:0000259" key="3">
    <source>
        <dbReference type="Pfam" id="PF00892"/>
    </source>
</evidence>
<gene>
    <name evidence="4" type="ORF">IU470_22220</name>
</gene>
<dbReference type="Pfam" id="PF00892">
    <property type="entry name" value="EamA"/>
    <property type="match status" value="1"/>
</dbReference>
<proteinExistence type="inferred from homology"/>
<dbReference type="SUPFAM" id="SSF103481">
    <property type="entry name" value="Multidrug resistance efflux transporter EmrE"/>
    <property type="match status" value="2"/>
</dbReference>
<accession>A0ABS0CC59</accession>
<keyword evidence="5" id="KW-1185">Reference proteome</keyword>
<feature type="transmembrane region" description="Helical" evidence="2">
    <location>
        <begin position="234"/>
        <end position="257"/>
    </location>
</feature>